<reference evidence="2" key="1">
    <citation type="submission" date="2018-11" db="EMBL/GenBank/DDBJ databases">
        <title>FDA dAtabase for Regulatory Grade micrObial Sequences (FDA-ARGOS): Supporting development and validation of Infectious Disease Dx tests.</title>
        <authorList>
            <person name="Goldberg B."/>
            <person name="Campos J."/>
            <person name="Tallon L."/>
            <person name="Sadzewicz L."/>
            <person name="Zhao X."/>
            <person name="Vavikolanu K."/>
            <person name="Mehta A."/>
            <person name="Aluvathingal J."/>
            <person name="Nadendla S."/>
            <person name="Geyer C."/>
            <person name="Nandy P."/>
            <person name="Yan Y."/>
            <person name="Sichtig H."/>
        </authorList>
    </citation>
    <scope>NUCLEOTIDE SEQUENCE [LARGE SCALE GENOMIC DNA]</scope>
    <source>
        <strain evidence="2">FDAARGOS_614</strain>
        <plasmid evidence="2">unnamed2</plasmid>
    </source>
</reference>
<sequence>MFFDMFNFDFYSRYPRWLFRAGDAAISRLRGEYVCRSTAGNRVQRVQDRLMHQTVELSSLHKTRFTGLYASWLVQTRDRVTASTYDTWMDLRYQQNQGASASFSQGSVVFDLIHGVLYEVNGKDRLRRIFRIQLDSEFPYMSFRDPANAIDFPWITFPSVFTQAELMTLRRVY</sequence>
<dbReference type="KEGG" id="cpau:EHF44_26875"/>
<dbReference type="OrthoDB" id="8961658at2"/>
<keyword evidence="1" id="KW-0614">Plasmid</keyword>
<geneLocation type="plasmid" evidence="1">
    <name>unnamed2</name>
</geneLocation>
<proteinExistence type="predicted"/>
<dbReference type="EMBL" id="CP033971">
    <property type="protein sequence ID" value="AZG17107.1"/>
    <property type="molecule type" value="Genomic_DNA"/>
</dbReference>
<protein>
    <submittedName>
        <fullName evidence="1">Uncharacterized protein</fullName>
    </submittedName>
</protein>
<evidence type="ECO:0000313" key="2">
    <source>
        <dbReference type="Proteomes" id="UP000270411"/>
    </source>
</evidence>
<organism evidence="1 2">
    <name type="scientific">Cupriavidus pauculus</name>
    <dbReference type="NCBI Taxonomy" id="82633"/>
    <lineage>
        <taxon>Bacteria</taxon>
        <taxon>Pseudomonadati</taxon>
        <taxon>Pseudomonadota</taxon>
        <taxon>Betaproteobacteria</taxon>
        <taxon>Burkholderiales</taxon>
        <taxon>Burkholderiaceae</taxon>
        <taxon>Cupriavidus</taxon>
    </lineage>
</organism>
<name>A0A3G8H940_9BURK</name>
<dbReference type="AlphaFoldDB" id="A0A3G8H940"/>
<gene>
    <name evidence="1" type="ORF">EHF44_26875</name>
</gene>
<dbReference type="Proteomes" id="UP000270411">
    <property type="component" value="Plasmid unnamed2"/>
</dbReference>
<evidence type="ECO:0000313" key="1">
    <source>
        <dbReference type="EMBL" id="AZG17107.1"/>
    </source>
</evidence>
<accession>A0A3G8H940</accession>